<comment type="subcellular location">
    <subcellularLocation>
        <location evidence="2">Virion</location>
    </subcellularLocation>
</comment>
<feature type="compositionally biased region" description="Low complexity" evidence="11">
    <location>
        <begin position="398"/>
        <end position="409"/>
    </location>
</feature>
<evidence type="ECO:0000256" key="7">
    <source>
        <dbReference type="ARBA" id="ARBA00022950"/>
    </source>
</evidence>
<keyword evidence="6" id="KW-0946">Virion</keyword>
<evidence type="ECO:0000256" key="6">
    <source>
        <dbReference type="ARBA" id="ARBA00022844"/>
    </source>
</evidence>
<evidence type="ECO:0000256" key="3">
    <source>
        <dbReference type="ARBA" id="ARBA00022470"/>
    </source>
</evidence>
<dbReference type="Pfam" id="PF12236">
    <property type="entry name" value="Head-tail_con"/>
    <property type="match status" value="1"/>
</dbReference>
<keyword evidence="9" id="KW-0231">Viral genome packaging</keyword>
<evidence type="ECO:0000256" key="9">
    <source>
        <dbReference type="ARBA" id="ARBA00023219"/>
    </source>
</evidence>
<evidence type="ECO:0000256" key="11">
    <source>
        <dbReference type="SAM" id="MobiDB-lite"/>
    </source>
</evidence>
<dbReference type="RefSeq" id="YP_009807898.1">
    <property type="nucleotide sequence ID" value="NC_048030.1"/>
</dbReference>
<accession>D6PFN3</accession>
<dbReference type="InterPro" id="IPR020991">
    <property type="entry name" value="Connector_podovirus"/>
</dbReference>
<dbReference type="GO" id="GO:0044423">
    <property type="term" value="C:virion component"/>
    <property type="evidence" value="ECO:0007669"/>
    <property type="project" value="UniProtKB-KW"/>
</dbReference>
<keyword evidence="5" id="KW-1188">Viral release from host cell</keyword>
<protein>
    <submittedName>
        <fullName evidence="12">T7-like head to tail connector</fullName>
    </submittedName>
</protein>
<keyword evidence="8" id="KW-1171">Viral genome ejection through host cell envelope</keyword>
<comment type="function">
    <text evidence="1">Forms the portal vertex of the capsid. This portal plays critical roles in head assembly, genome packaging, neck/tail attachment, and genome ejection. The portal protein multimerizes as a single ring-shaped homododecamer arranged around a central channel.</text>
</comment>
<keyword evidence="7" id="KW-0118">Viral capsid assembly</keyword>
<dbReference type="Proteomes" id="UP000528467">
    <property type="component" value="Segment"/>
</dbReference>
<evidence type="ECO:0000256" key="8">
    <source>
        <dbReference type="ARBA" id="ARBA00023009"/>
    </source>
</evidence>
<evidence type="ECO:0000313" key="13">
    <source>
        <dbReference type="Proteomes" id="UP000528467"/>
    </source>
</evidence>
<evidence type="ECO:0000313" key="12">
    <source>
        <dbReference type="EMBL" id="ADD94534.1"/>
    </source>
</evidence>
<sequence length="416" mass="46147">MNQIEISNDRVAMFEALKHLVVSGNVLLYLTDKGLKVYPLSKFVCKRDEVGNVLEILTKETVHPQALPADFLEQIKKKENYDAVTMKEDLDIYTYIQRVNDDVFWYQECKGEKIPNTDGRSKLDVSPWIPLRFIRVDGEDYGRGYVEEYRGDLISLESLMQAIIEGAAASAKTLFLVNPNGVTRAATLAKAPNGAIREGLASDISVMQVGKSGDFSVAFSAIQRIEGRLEFAFLMARSVQRDAERVTAAEVSLMAQELENSLGGIYSILTQEFQLPYLRRRMHLLVRQGKVPKLPDELVKPKIVTGLQGLGRGNDRNKLIEFIGTVAQALGPDVMRQYVNVDEAVKRLATSIGIDTANLVKTQEEIQAEQQAAQQQQLIQSLGPAALGSKLLDPKNSAQAQQLQQQGGQPDANQEV</sequence>
<organism evidence="12 13">
    <name type="scientific">uncultured phage MedDCM-OCT-S08-C159</name>
    <dbReference type="NCBI Taxonomy" id="743571"/>
    <lineage>
        <taxon>Viruses</taxon>
        <taxon>Duplodnaviria</taxon>
        <taxon>Heunggongvirae</taxon>
        <taxon>Uroviricota</taxon>
        <taxon>Caudoviricetes</taxon>
        <taxon>Autographivirales</taxon>
        <taxon>Jalkavirus</taxon>
        <taxon>Jalkavirus S08C159</taxon>
    </lineage>
</organism>
<reference evidence="12 13" key="1">
    <citation type="journal article" date="2010" name="ISME J.">
        <title>Metagenome of the Mediterranean deep chlorophyll maximum studied by direct and fosmid library 454 pyrosequencing.</title>
        <authorList>
            <person name="Ghai R."/>
            <person name="Martin-Cuadrado A.B."/>
            <person name="Molto A.G."/>
            <person name="Heredia I.G."/>
            <person name="Cabrera R."/>
            <person name="Martin J."/>
            <person name="Verdu M."/>
            <person name="Deschamps P."/>
            <person name="Moreira D."/>
            <person name="Lopez-Garcia P."/>
            <person name="Mira A."/>
            <person name="Rodriguez-Valera F."/>
        </authorList>
    </citation>
    <scope>NUCLEOTIDE SEQUENCE [LARGE SCALE GENOMIC DNA]</scope>
</reference>
<dbReference type="KEGG" id="vg:54998788"/>
<proteinExistence type="predicted"/>
<dbReference type="GO" id="GO:0099002">
    <property type="term" value="P:symbiont genome ejection through host cell envelope, short tail mechanism"/>
    <property type="evidence" value="ECO:0007669"/>
    <property type="project" value="UniProtKB-KW"/>
</dbReference>
<evidence type="ECO:0000256" key="10">
    <source>
        <dbReference type="ARBA" id="ARBA00023296"/>
    </source>
</evidence>
<evidence type="ECO:0000256" key="4">
    <source>
        <dbReference type="ARBA" id="ARBA00022595"/>
    </source>
</evidence>
<evidence type="ECO:0000256" key="1">
    <source>
        <dbReference type="ARBA" id="ARBA00003421"/>
    </source>
</evidence>
<dbReference type="EMBL" id="GU943031">
    <property type="protein sequence ID" value="ADD94534.1"/>
    <property type="molecule type" value="Genomic_DNA"/>
</dbReference>
<dbReference type="GeneID" id="54998788"/>
<name>D6PFN3_9CAUD</name>
<keyword evidence="13" id="KW-1185">Reference proteome</keyword>
<feature type="region of interest" description="Disordered" evidence="11">
    <location>
        <begin position="388"/>
        <end position="416"/>
    </location>
</feature>
<evidence type="ECO:0000256" key="2">
    <source>
        <dbReference type="ARBA" id="ARBA00004328"/>
    </source>
</evidence>
<evidence type="ECO:0000256" key="5">
    <source>
        <dbReference type="ARBA" id="ARBA00022612"/>
    </source>
</evidence>
<keyword evidence="4" id="KW-1162">Viral penetration into host cytoplasm</keyword>
<keyword evidence="10" id="KW-1160">Virus entry into host cell</keyword>
<keyword evidence="3" id="KW-1244">Viral short tail ejection system</keyword>